<dbReference type="InterPro" id="IPR002711">
    <property type="entry name" value="HNH"/>
</dbReference>
<dbReference type="CDD" id="cd00085">
    <property type="entry name" value="HNHc"/>
    <property type="match status" value="1"/>
</dbReference>
<dbReference type="GO" id="GO:0004519">
    <property type="term" value="F:endonuclease activity"/>
    <property type="evidence" value="ECO:0007669"/>
    <property type="project" value="UniProtKB-KW"/>
</dbReference>
<dbReference type="Pfam" id="PF01844">
    <property type="entry name" value="HNH"/>
    <property type="match status" value="1"/>
</dbReference>
<dbReference type="RefSeq" id="WP_022588063.1">
    <property type="nucleotide sequence ID" value="NZ_AXDC01000020.1"/>
</dbReference>
<protein>
    <recommendedName>
        <fullName evidence="4">Putative HNH nuclease YajD</fullName>
    </recommendedName>
</protein>
<comment type="caution">
    <text evidence="6">The sequence shown here is derived from an EMBL/GenBank/DDBJ whole genome shotgun (WGS) entry which is preliminary data.</text>
</comment>
<name>U5CG67_CALSX</name>
<dbReference type="Proteomes" id="UP000016856">
    <property type="component" value="Unassembled WGS sequence"/>
</dbReference>
<dbReference type="SMART" id="SM00507">
    <property type="entry name" value="HNHc"/>
    <property type="match status" value="1"/>
</dbReference>
<keyword evidence="6" id="KW-0255">Endonuclease</keyword>
<comment type="similarity">
    <text evidence="3">Belongs to the HNH nuclease family.</text>
</comment>
<dbReference type="Gene3D" id="1.10.30.50">
    <property type="match status" value="1"/>
</dbReference>
<dbReference type="GO" id="GO:0016787">
    <property type="term" value="F:hydrolase activity"/>
    <property type="evidence" value="ECO:0007669"/>
    <property type="project" value="UniProtKB-KW"/>
</dbReference>
<gene>
    <name evidence="6" type="ORF">O163_08195</name>
</gene>
<evidence type="ECO:0000256" key="4">
    <source>
        <dbReference type="ARBA" id="ARBA00040194"/>
    </source>
</evidence>
<accession>U5CG67</accession>
<dbReference type="AlphaFoldDB" id="U5CG67"/>
<keyword evidence="1" id="KW-0540">Nuclease</keyword>
<dbReference type="InterPro" id="IPR003615">
    <property type="entry name" value="HNH_nuc"/>
</dbReference>
<evidence type="ECO:0000313" key="6">
    <source>
        <dbReference type="EMBL" id="ERM91900.1"/>
    </source>
</evidence>
<evidence type="ECO:0000313" key="7">
    <source>
        <dbReference type="Proteomes" id="UP000016856"/>
    </source>
</evidence>
<sequence>MLKKMCAYPGCTEIVDIGQRYCQKHQKMYEEKIKQNRKERDREYKKNRQDIEEQKFYKSREWELVRNAAIVRDKALCRLCLHEGKISFAEVVHHIIPIKERWDLRYDLSNLICLCDACHNRAHRLLEHDREKYFQLMEEIKKE</sequence>
<dbReference type="GO" id="GO:0003676">
    <property type="term" value="F:nucleic acid binding"/>
    <property type="evidence" value="ECO:0007669"/>
    <property type="project" value="InterPro"/>
</dbReference>
<dbReference type="PANTHER" id="PTHR41286">
    <property type="entry name" value="HNH NUCLEASE YAJD-RELATED"/>
    <property type="match status" value="1"/>
</dbReference>
<evidence type="ECO:0000256" key="1">
    <source>
        <dbReference type="ARBA" id="ARBA00022722"/>
    </source>
</evidence>
<reference evidence="6 7" key="1">
    <citation type="journal article" date="2013" name="Genome Announc.">
        <title>Draft Genome Sequence of an Anaerobic and Extremophilic Bacterium, Caldanaerobacter yonseiensis, Isolated from a Geothermal Hot Stream.</title>
        <authorList>
            <person name="Lee S.J."/>
            <person name="Lee Y.J."/>
            <person name="Park G.S."/>
            <person name="Kim B.C."/>
            <person name="Lee S.J."/>
            <person name="Shin J.H."/>
            <person name="Lee D.W."/>
        </authorList>
    </citation>
    <scope>NUCLEOTIDE SEQUENCE [LARGE SCALE GENOMIC DNA]</scope>
    <source>
        <strain evidence="6 7">KB-1</strain>
    </source>
</reference>
<evidence type="ECO:0000259" key="5">
    <source>
        <dbReference type="SMART" id="SM00507"/>
    </source>
</evidence>
<feature type="domain" description="HNH nuclease" evidence="5">
    <location>
        <begin position="64"/>
        <end position="120"/>
    </location>
</feature>
<dbReference type="PATRIC" id="fig|1388761.3.peg.1649"/>
<organism evidence="6 7">
    <name type="scientific">Caldanaerobacter subterraneus subsp. yonseiensis KB-1</name>
    <dbReference type="NCBI Taxonomy" id="1388761"/>
    <lineage>
        <taxon>Bacteria</taxon>
        <taxon>Bacillati</taxon>
        <taxon>Bacillota</taxon>
        <taxon>Clostridia</taxon>
        <taxon>Thermoanaerobacterales</taxon>
        <taxon>Thermoanaerobacteraceae</taxon>
        <taxon>Caldanaerobacter</taxon>
    </lineage>
</organism>
<evidence type="ECO:0000256" key="2">
    <source>
        <dbReference type="ARBA" id="ARBA00022801"/>
    </source>
</evidence>
<proteinExistence type="inferred from homology"/>
<keyword evidence="2" id="KW-0378">Hydrolase</keyword>
<dbReference type="EMBL" id="AXDC01000020">
    <property type="protein sequence ID" value="ERM91900.1"/>
    <property type="molecule type" value="Genomic_DNA"/>
</dbReference>
<dbReference type="PANTHER" id="PTHR41286:SF1">
    <property type="entry name" value="HNH NUCLEASE YAJD-RELATED"/>
    <property type="match status" value="1"/>
</dbReference>
<dbReference type="GO" id="GO:0008270">
    <property type="term" value="F:zinc ion binding"/>
    <property type="evidence" value="ECO:0007669"/>
    <property type="project" value="InterPro"/>
</dbReference>
<dbReference type="GO" id="GO:0005829">
    <property type="term" value="C:cytosol"/>
    <property type="evidence" value="ECO:0007669"/>
    <property type="project" value="TreeGrafter"/>
</dbReference>
<evidence type="ECO:0000256" key="3">
    <source>
        <dbReference type="ARBA" id="ARBA00038412"/>
    </source>
</evidence>